<proteinExistence type="predicted"/>
<feature type="non-terminal residue" evidence="2">
    <location>
        <position position="1"/>
    </location>
</feature>
<feature type="compositionally biased region" description="Polar residues" evidence="1">
    <location>
        <begin position="124"/>
        <end position="136"/>
    </location>
</feature>
<sequence>NTVLLHFPAGPNHGSFPTAYIIANTLKAINACENEEREIGPGVFDFLQTLRPSPFARRRVHNLFLEAIENPAALREGVDRIAMHMYFSGLAKNFMGVSDWLKGDSRASEEQKASSKRIVCLNTTCQRTMQPRTSRTPGRIGASSAAASSAPAPTSRSTGVSTPASSRTPVDTATGGSLNSVTSNNMREYTLAKNPIGESPSNHASTSDRPPAAPPVSTCFATRKLA</sequence>
<gene>
    <name evidence="2" type="ORF">PXEA_LOCUS8960</name>
</gene>
<accession>A0A448WMQ5</accession>
<protein>
    <submittedName>
        <fullName evidence="2">Uncharacterized protein</fullName>
    </submittedName>
</protein>
<dbReference type="EMBL" id="CAAALY010024889">
    <property type="protein sequence ID" value="VEL15520.1"/>
    <property type="molecule type" value="Genomic_DNA"/>
</dbReference>
<comment type="caution">
    <text evidence="2">The sequence shown here is derived from an EMBL/GenBank/DDBJ whole genome shotgun (WGS) entry which is preliminary data.</text>
</comment>
<reference evidence="2" key="1">
    <citation type="submission" date="2018-11" db="EMBL/GenBank/DDBJ databases">
        <authorList>
            <consortium name="Pathogen Informatics"/>
        </authorList>
    </citation>
    <scope>NUCLEOTIDE SEQUENCE</scope>
</reference>
<name>A0A448WMQ5_9PLAT</name>
<evidence type="ECO:0000313" key="2">
    <source>
        <dbReference type="EMBL" id="VEL15520.1"/>
    </source>
</evidence>
<evidence type="ECO:0000313" key="3">
    <source>
        <dbReference type="Proteomes" id="UP000784294"/>
    </source>
</evidence>
<evidence type="ECO:0000256" key="1">
    <source>
        <dbReference type="SAM" id="MobiDB-lite"/>
    </source>
</evidence>
<feature type="compositionally biased region" description="Low complexity" evidence="1">
    <location>
        <begin position="142"/>
        <end position="158"/>
    </location>
</feature>
<keyword evidence="3" id="KW-1185">Reference proteome</keyword>
<dbReference type="Proteomes" id="UP000784294">
    <property type="component" value="Unassembled WGS sequence"/>
</dbReference>
<dbReference type="AlphaFoldDB" id="A0A448WMQ5"/>
<feature type="compositionally biased region" description="Polar residues" evidence="1">
    <location>
        <begin position="199"/>
        <end position="208"/>
    </location>
</feature>
<feature type="region of interest" description="Disordered" evidence="1">
    <location>
        <begin position="124"/>
        <end position="226"/>
    </location>
</feature>
<feature type="compositionally biased region" description="Polar residues" evidence="1">
    <location>
        <begin position="159"/>
        <end position="187"/>
    </location>
</feature>
<organism evidence="2 3">
    <name type="scientific">Protopolystoma xenopodis</name>
    <dbReference type="NCBI Taxonomy" id="117903"/>
    <lineage>
        <taxon>Eukaryota</taxon>
        <taxon>Metazoa</taxon>
        <taxon>Spiralia</taxon>
        <taxon>Lophotrochozoa</taxon>
        <taxon>Platyhelminthes</taxon>
        <taxon>Monogenea</taxon>
        <taxon>Polyopisthocotylea</taxon>
        <taxon>Polystomatidea</taxon>
        <taxon>Polystomatidae</taxon>
        <taxon>Protopolystoma</taxon>
    </lineage>
</organism>